<dbReference type="InterPro" id="IPR016181">
    <property type="entry name" value="Acyl_CoA_acyltransferase"/>
</dbReference>
<gene>
    <name evidence="2" type="ORF">P8A18_33465</name>
</gene>
<name>A0ABY9HYD7_9ACTN</name>
<dbReference type="Proteomes" id="UP001239522">
    <property type="component" value="Plasmid unnamed1"/>
</dbReference>
<dbReference type="Pfam" id="PF13508">
    <property type="entry name" value="Acetyltransf_7"/>
    <property type="match status" value="1"/>
</dbReference>
<dbReference type="SUPFAM" id="SSF55729">
    <property type="entry name" value="Acyl-CoA N-acyltransferases (Nat)"/>
    <property type="match status" value="1"/>
</dbReference>
<evidence type="ECO:0000313" key="3">
    <source>
        <dbReference type="Proteomes" id="UP001239522"/>
    </source>
</evidence>
<organism evidence="2 3">
    <name type="scientific">Streptomyces castrisilvae</name>
    <dbReference type="NCBI Taxonomy" id="3033811"/>
    <lineage>
        <taxon>Bacteria</taxon>
        <taxon>Bacillati</taxon>
        <taxon>Actinomycetota</taxon>
        <taxon>Actinomycetes</taxon>
        <taxon>Kitasatosporales</taxon>
        <taxon>Streptomycetaceae</taxon>
        <taxon>Streptomyces</taxon>
    </lineage>
</organism>
<keyword evidence="2" id="KW-0808">Transferase</keyword>
<keyword evidence="3" id="KW-1185">Reference proteome</keyword>
<dbReference type="InterPro" id="IPR000182">
    <property type="entry name" value="GNAT_dom"/>
</dbReference>
<evidence type="ECO:0000259" key="1">
    <source>
        <dbReference type="PROSITE" id="PS51186"/>
    </source>
</evidence>
<dbReference type="EC" id="2.3.1.-" evidence="2"/>
<dbReference type="RefSeq" id="WP_306061466.1">
    <property type="nucleotide sequence ID" value="NZ_CP120998.1"/>
</dbReference>
<sequence length="190" mass="19677">MSGAVIRRLTGAELLARPQDVRRVYAEAFAGPPWFEDASAADGFIRRLTDDVTRDGFTAAGAFRGDTLVGLATAWTTPAPFPADRSYAQVAAAFGAGRTARWLCGSLEVDELALATAARGQGAGAALLDSVAADAPGGRCRLLTSGRARDAIGFYRRAGWVQAVHPAGDGTGIVVLLGPRHPARTAVGSL</sequence>
<dbReference type="EMBL" id="CP120998">
    <property type="protein sequence ID" value="WLQ38431.1"/>
    <property type="molecule type" value="Genomic_DNA"/>
</dbReference>
<protein>
    <submittedName>
        <fullName evidence="2">GNAT family N-acetyltransferase</fullName>
        <ecNumber evidence="2">2.3.1.-</ecNumber>
    </submittedName>
</protein>
<evidence type="ECO:0000313" key="2">
    <source>
        <dbReference type="EMBL" id="WLQ38431.1"/>
    </source>
</evidence>
<dbReference type="GO" id="GO:0016746">
    <property type="term" value="F:acyltransferase activity"/>
    <property type="evidence" value="ECO:0007669"/>
    <property type="project" value="UniProtKB-KW"/>
</dbReference>
<feature type="domain" description="N-acetyltransferase" evidence="1">
    <location>
        <begin position="4"/>
        <end position="182"/>
    </location>
</feature>
<keyword evidence="2" id="KW-0012">Acyltransferase</keyword>
<keyword evidence="2" id="KW-0614">Plasmid</keyword>
<dbReference type="PROSITE" id="PS51186">
    <property type="entry name" value="GNAT"/>
    <property type="match status" value="1"/>
</dbReference>
<accession>A0ABY9HYD7</accession>
<dbReference type="Gene3D" id="3.40.630.30">
    <property type="match status" value="1"/>
</dbReference>
<geneLocation type="plasmid" evidence="2 3">
    <name>unnamed1</name>
</geneLocation>
<proteinExistence type="predicted"/>
<reference evidence="2 3" key="1">
    <citation type="submission" date="2023-03" db="EMBL/GenBank/DDBJ databases">
        <title>Isolation and description of six Streptomyces strains from soil environments, able to metabolize different microbial glucans.</title>
        <authorList>
            <person name="Widen T."/>
            <person name="Larsbrink J."/>
        </authorList>
    </citation>
    <scope>NUCLEOTIDE SEQUENCE [LARGE SCALE GENOMIC DNA]</scope>
    <source>
        <strain evidence="2 3">Mut1</strain>
        <plasmid evidence="2 3">unnamed1</plasmid>
    </source>
</reference>